<dbReference type="Proteomes" id="UP000608890">
    <property type="component" value="Unassembled WGS sequence"/>
</dbReference>
<sequence>MSSHREAPEIAKDPVADSSDLYAFVTPNKPDTVTLIANYVPLQLPSGGPNFFEFGDDVRYEIHIDNNGDGEPDVTYRFEFTTEITNPNSFLYNTGPIESLESERREELFRVAGEPVNALDRMNVHSLALQVPLDKAVREVRRTAGTGRPAAGALPGRLRQPRQAEQVEEGPRRPGRDPAHRHPGGTDQRLQQRHR</sequence>
<accession>A0A917TE57</accession>
<organism evidence="2 3">
    <name type="scientific">Micromonospora sonchi</name>
    <dbReference type="NCBI Taxonomy" id="1763543"/>
    <lineage>
        <taxon>Bacteria</taxon>
        <taxon>Bacillati</taxon>
        <taxon>Actinomycetota</taxon>
        <taxon>Actinomycetes</taxon>
        <taxon>Micromonosporales</taxon>
        <taxon>Micromonosporaceae</taxon>
        <taxon>Micromonospora</taxon>
    </lineage>
</organism>
<proteinExistence type="predicted"/>
<reference evidence="2" key="2">
    <citation type="submission" date="2020-09" db="EMBL/GenBank/DDBJ databases">
        <authorList>
            <person name="Sun Q."/>
            <person name="Zhou Y."/>
        </authorList>
    </citation>
    <scope>NUCLEOTIDE SEQUENCE</scope>
    <source>
        <strain evidence="2">CGMCC 4.7312</strain>
    </source>
</reference>
<comment type="caution">
    <text evidence="2">The sequence shown here is derived from an EMBL/GenBank/DDBJ whole genome shotgun (WGS) entry which is preliminary data.</text>
</comment>
<evidence type="ECO:0008006" key="4">
    <source>
        <dbReference type="Google" id="ProtNLM"/>
    </source>
</evidence>
<reference evidence="2" key="1">
    <citation type="journal article" date="2014" name="Int. J. Syst. Evol. Microbiol.">
        <title>Complete genome sequence of Corynebacterium casei LMG S-19264T (=DSM 44701T), isolated from a smear-ripened cheese.</title>
        <authorList>
            <consortium name="US DOE Joint Genome Institute (JGI-PGF)"/>
            <person name="Walter F."/>
            <person name="Albersmeier A."/>
            <person name="Kalinowski J."/>
            <person name="Ruckert C."/>
        </authorList>
    </citation>
    <scope>NUCLEOTIDE SEQUENCE</scope>
    <source>
        <strain evidence="2">CGMCC 4.7312</strain>
    </source>
</reference>
<feature type="region of interest" description="Disordered" evidence="1">
    <location>
        <begin position="145"/>
        <end position="195"/>
    </location>
</feature>
<evidence type="ECO:0000313" key="3">
    <source>
        <dbReference type="Proteomes" id="UP000608890"/>
    </source>
</evidence>
<feature type="compositionally biased region" description="Basic and acidic residues" evidence="1">
    <location>
        <begin position="169"/>
        <end position="180"/>
    </location>
</feature>
<evidence type="ECO:0000313" key="2">
    <source>
        <dbReference type="EMBL" id="GGM20245.1"/>
    </source>
</evidence>
<dbReference type="AlphaFoldDB" id="A0A917TE57"/>
<feature type="compositionally biased region" description="Low complexity" evidence="1">
    <location>
        <begin position="145"/>
        <end position="158"/>
    </location>
</feature>
<gene>
    <name evidence="2" type="ORF">GCM10011608_01010</name>
</gene>
<dbReference type="Pfam" id="PF14224">
    <property type="entry name" value="DUF4331"/>
    <property type="match status" value="1"/>
</dbReference>
<dbReference type="InterPro" id="IPR025566">
    <property type="entry name" value="DUF4331"/>
</dbReference>
<name>A0A917TE57_9ACTN</name>
<dbReference type="EMBL" id="BMNB01000001">
    <property type="protein sequence ID" value="GGM20245.1"/>
    <property type="molecule type" value="Genomic_DNA"/>
</dbReference>
<protein>
    <recommendedName>
        <fullName evidence="4">DUF4331 domain-containing protein</fullName>
    </recommendedName>
</protein>
<keyword evidence="3" id="KW-1185">Reference proteome</keyword>
<evidence type="ECO:0000256" key="1">
    <source>
        <dbReference type="SAM" id="MobiDB-lite"/>
    </source>
</evidence>